<feature type="region of interest" description="Disordered" evidence="11">
    <location>
        <begin position="139"/>
        <end position="180"/>
    </location>
</feature>
<dbReference type="GO" id="GO:0005737">
    <property type="term" value="C:cytoplasm"/>
    <property type="evidence" value="ECO:0007669"/>
    <property type="project" value="TreeGrafter"/>
</dbReference>
<dbReference type="GO" id="GO:0005871">
    <property type="term" value="C:kinesin complex"/>
    <property type="evidence" value="ECO:0007669"/>
    <property type="project" value="UniProtKB-UniRule"/>
</dbReference>
<evidence type="ECO:0000256" key="7">
    <source>
        <dbReference type="ARBA" id="ARBA00023054"/>
    </source>
</evidence>
<name>A0A183NJC9_9TREM</name>
<evidence type="ECO:0000256" key="6">
    <source>
        <dbReference type="ARBA" id="ARBA00022803"/>
    </source>
</evidence>
<dbReference type="InterPro" id="IPR002151">
    <property type="entry name" value="Kinesin_light"/>
</dbReference>
<organism evidence="12 13">
    <name type="scientific">Schistosoma mattheei</name>
    <dbReference type="NCBI Taxonomy" id="31246"/>
    <lineage>
        <taxon>Eukaryota</taxon>
        <taxon>Metazoa</taxon>
        <taxon>Spiralia</taxon>
        <taxon>Lophotrochozoa</taxon>
        <taxon>Platyhelminthes</taxon>
        <taxon>Trematoda</taxon>
        <taxon>Digenea</taxon>
        <taxon>Strigeidida</taxon>
        <taxon>Schistosomatoidea</taxon>
        <taxon>Schistosomatidae</taxon>
        <taxon>Schistosoma</taxon>
    </lineage>
</organism>
<sequence length="335" mass="37845">MSVQSGKSAAVDFWCWDEVVRKTKSTVLVLESLRSEQQQISADLDLIANSKDADQHDILYAKEKASSLDSIIQKICKGLDDANVSCCKLRYQSRRLFQENSWLRDELAVAQEAHRKSELKIVQLEEEVKHLQFSSELRKYDSSEPVESSGLTDGEKNNDKTALDLGFPPDDKEEGDQYGMTQSQTVSMSQGVHNYEIPTRLRTLHNLVIQYASEGRYEVAVPLCKQALEDLERNSGRNHPDVATMLNILALVYRDQGKYREAATLLNDALTIREKTLGPEHPAVAATLNNLAVLYGKRGKYKEAEPLCKRALLIRENVSQFFTLNVYRCVNSLVC</sequence>
<keyword evidence="13" id="KW-1185">Reference proteome</keyword>
<keyword evidence="9 10" id="KW-0206">Cytoskeleton</keyword>
<dbReference type="EMBL" id="UZAL01002894">
    <property type="protein sequence ID" value="VDO85155.1"/>
    <property type="molecule type" value="Genomic_DNA"/>
</dbReference>
<keyword evidence="3 10" id="KW-0963">Cytoplasm</keyword>
<keyword evidence="4 10" id="KW-0493">Microtubule</keyword>
<evidence type="ECO:0000256" key="9">
    <source>
        <dbReference type="ARBA" id="ARBA00023212"/>
    </source>
</evidence>
<dbReference type="GO" id="GO:0007018">
    <property type="term" value="P:microtubule-based movement"/>
    <property type="evidence" value="ECO:0007669"/>
    <property type="project" value="TreeGrafter"/>
</dbReference>
<dbReference type="Gene3D" id="1.25.40.10">
    <property type="entry name" value="Tetratricopeptide repeat domain"/>
    <property type="match status" value="1"/>
</dbReference>
<dbReference type="Pfam" id="PF13424">
    <property type="entry name" value="TPR_12"/>
    <property type="match status" value="1"/>
</dbReference>
<evidence type="ECO:0000256" key="1">
    <source>
        <dbReference type="ARBA" id="ARBA00004245"/>
    </source>
</evidence>
<keyword evidence="6" id="KW-0802">TPR repeat</keyword>
<dbReference type="GO" id="GO:0005874">
    <property type="term" value="C:microtubule"/>
    <property type="evidence" value="ECO:0007669"/>
    <property type="project" value="UniProtKB-UniRule"/>
</dbReference>
<evidence type="ECO:0000256" key="10">
    <source>
        <dbReference type="RuleBase" id="RU367020"/>
    </source>
</evidence>
<evidence type="ECO:0000256" key="11">
    <source>
        <dbReference type="SAM" id="MobiDB-lite"/>
    </source>
</evidence>
<comment type="subcellular location">
    <subcellularLocation>
        <location evidence="1 10">Cytoplasm</location>
        <location evidence="1 10">Cytoskeleton</location>
    </subcellularLocation>
</comment>
<evidence type="ECO:0000256" key="2">
    <source>
        <dbReference type="ARBA" id="ARBA00009622"/>
    </source>
</evidence>
<gene>
    <name evidence="12" type="ORF">SMTD_LOCUS2215</name>
</gene>
<dbReference type="InterPro" id="IPR019734">
    <property type="entry name" value="TPR_rpt"/>
</dbReference>
<keyword evidence="8 10" id="KW-0505">Motor protein</keyword>
<evidence type="ECO:0000256" key="5">
    <source>
        <dbReference type="ARBA" id="ARBA00022737"/>
    </source>
</evidence>
<dbReference type="Proteomes" id="UP000269396">
    <property type="component" value="Unassembled WGS sequence"/>
</dbReference>
<evidence type="ECO:0000313" key="12">
    <source>
        <dbReference type="EMBL" id="VDO85155.1"/>
    </source>
</evidence>
<dbReference type="InterPro" id="IPR011990">
    <property type="entry name" value="TPR-like_helical_dom_sf"/>
</dbReference>
<accession>A0A183NJC9</accession>
<dbReference type="GO" id="GO:0019894">
    <property type="term" value="F:kinesin binding"/>
    <property type="evidence" value="ECO:0007669"/>
    <property type="project" value="TreeGrafter"/>
</dbReference>
<dbReference type="SMART" id="SM00028">
    <property type="entry name" value="TPR"/>
    <property type="match status" value="2"/>
</dbReference>
<proteinExistence type="inferred from homology"/>
<evidence type="ECO:0000256" key="4">
    <source>
        <dbReference type="ARBA" id="ARBA00022701"/>
    </source>
</evidence>
<dbReference type="PROSITE" id="PS50005">
    <property type="entry name" value="TPR"/>
    <property type="match status" value="1"/>
</dbReference>
<dbReference type="STRING" id="31246.A0A183NJC9"/>
<feature type="compositionally biased region" description="Basic and acidic residues" evidence="11">
    <location>
        <begin position="153"/>
        <end position="162"/>
    </location>
</feature>
<evidence type="ECO:0000313" key="13">
    <source>
        <dbReference type="Proteomes" id="UP000269396"/>
    </source>
</evidence>
<dbReference type="AlphaFoldDB" id="A0A183NJC9"/>
<dbReference type="PANTHER" id="PTHR45783:SF3">
    <property type="entry name" value="KINESIN LIGHT CHAIN"/>
    <property type="match status" value="1"/>
</dbReference>
<dbReference type="PRINTS" id="PR00381">
    <property type="entry name" value="KINESINLIGHT"/>
</dbReference>
<evidence type="ECO:0000256" key="8">
    <source>
        <dbReference type="ARBA" id="ARBA00023175"/>
    </source>
</evidence>
<keyword evidence="5" id="KW-0677">Repeat</keyword>
<evidence type="ECO:0000256" key="3">
    <source>
        <dbReference type="ARBA" id="ARBA00022490"/>
    </source>
</evidence>
<dbReference type="PANTHER" id="PTHR45783">
    <property type="entry name" value="KINESIN LIGHT CHAIN"/>
    <property type="match status" value="1"/>
</dbReference>
<protein>
    <recommendedName>
        <fullName evidence="10">Kinesin light chain</fullName>
    </recommendedName>
</protein>
<dbReference type="SUPFAM" id="SSF48452">
    <property type="entry name" value="TPR-like"/>
    <property type="match status" value="1"/>
</dbReference>
<comment type="subunit">
    <text evidence="10">Oligomeric complex composed of two heavy chains and two light chains.</text>
</comment>
<comment type="function">
    <text evidence="10">Kinesin is a microtubule-associated force-producing protein that play a role in organelle transport.</text>
</comment>
<reference evidence="12 13" key="1">
    <citation type="submission" date="2018-11" db="EMBL/GenBank/DDBJ databases">
        <authorList>
            <consortium name="Pathogen Informatics"/>
        </authorList>
    </citation>
    <scope>NUCLEOTIDE SEQUENCE [LARGE SCALE GENOMIC DNA]</scope>
    <source>
        <strain>Denwood</strain>
        <strain evidence="13">Zambia</strain>
    </source>
</reference>
<keyword evidence="7" id="KW-0175">Coiled coil</keyword>
<comment type="similarity">
    <text evidence="2 10">Belongs to the kinesin light chain family.</text>
</comment>